<evidence type="ECO:0000259" key="2">
    <source>
        <dbReference type="Pfam" id="PF16344"/>
    </source>
</evidence>
<keyword evidence="4" id="KW-1185">Reference proteome</keyword>
<dbReference type="Gene3D" id="2.60.120.1440">
    <property type="match status" value="1"/>
</dbReference>
<evidence type="ECO:0000313" key="4">
    <source>
        <dbReference type="Proteomes" id="UP000678679"/>
    </source>
</evidence>
<feature type="domain" description="Protein FecR C-terminal" evidence="2">
    <location>
        <begin position="283"/>
        <end position="350"/>
    </location>
</feature>
<dbReference type="InterPro" id="IPR012373">
    <property type="entry name" value="Ferrdict_sens_TM"/>
</dbReference>
<dbReference type="Pfam" id="PF16344">
    <property type="entry name" value="FecR_C"/>
    <property type="match status" value="1"/>
</dbReference>
<feature type="domain" description="FecR protein" evidence="1">
    <location>
        <begin position="146"/>
        <end position="233"/>
    </location>
</feature>
<dbReference type="AlphaFoldDB" id="A0AAX1N9S6"/>
<dbReference type="Proteomes" id="UP000678679">
    <property type="component" value="Chromosome 2"/>
</dbReference>
<dbReference type="PIRSF" id="PIRSF018266">
    <property type="entry name" value="FecR"/>
    <property type="match status" value="1"/>
</dbReference>
<dbReference type="InterPro" id="IPR032508">
    <property type="entry name" value="FecR_C"/>
</dbReference>
<proteinExistence type="predicted"/>
<gene>
    <name evidence="3" type="ORF">KMW28_25690</name>
</gene>
<dbReference type="InterPro" id="IPR006860">
    <property type="entry name" value="FecR"/>
</dbReference>
<dbReference type="EMBL" id="CP076133">
    <property type="protein sequence ID" value="QWG04289.1"/>
    <property type="molecule type" value="Genomic_DNA"/>
</dbReference>
<dbReference type="PANTHER" id="PTHR30273:SF2">
    <property type="entry name" value="PROTEIN FECR"/>
    <property type="match status" value="1"/>
</dbReference>
<reference evidence="3 4" key="1">
    <citation type="submission" date="2021-05" db="EMBL/GenBank/DDBJ databases">
        <title>Comparative genomic studies on the polysaccharide-degrading batcterial strains of the Flammeovirga genus.</title>
        <authorList>
            <person name="Zewei F."/>
            <person name="Zheng Z."/>
            <person name="Yu L."/>
            <person name="Ruyue G."/>
            <person name="Yanhong M."/>
            <person name="Yuanyuan C."/>
            <person name="Jingyan G."/>
            <person name="Wenjun H."/>
        </authorList>
    </citation>
    <scope>NUCLEOTIDE SEQUENCE [LARGE SCALE GENOMIC DNA]</scope>
    <source>
        <strain evidence="3 4">NBRC:100898</strain>
    </source>
</reference>
<sequence>MNKYKDYKAADFLQEEGFVSWLKEPLGEDKDAQFWNDWVSHHPEYYDEIQKAKKMYLKIVEPEFEDFEVVRAKDRVKDRLKSSIIQHQVGHTNEMNEKASLGVWKNVTRYAAAVAVIIGTIGWFNSSEISQFFDTNLVSIENNRSHSTTVLLSDGSSVVLSPNSTLKYPKTFDNDLRKVYLEGEGFFEIAKNKKKPFIVSSENVTTRVVGTSFSIKDFSDGENSMVSVVTGKVAVFTEEASDKDILSGVTKGEILIENQALRLNNASKQVTMMDNADHISSTFTFVDAPVTYVVDVLEKFYGVEIIMDRSKLGSCQLNATLLDMSFQDKIKVICQAMGYSYRMEKNTVILSGQGCP</sequence>
<evidence type="ECO:0000313" key="3">
    <source>
        <dbReference type="EMBL" id="QWG04289.1"/>
    </source>
</evidence>
<protein>
    <submittedName>
        <fullName evidence="3">FecR domain-containing protein</fullName>
    </submittedName>
</protein>
<evidence type="ECO:0000259" key="1">
    <source>
        <dbReference type="Pfam" id="PF04773"/>
    </source>
</evidence>
<accession>A0AAX1N9S6</accession>
<organism evidence="3 4">
    <name type="scientific">Flammeovirga yaeyamensis</name>
    <dbReference type="NCBI Taxonomy" id="367791"/>
    <lineage>
        <taxon>Bacteria</taxon>
        <taxon>Pseudomonadati</taxon>
        <taxon>Bacteroidota</taxon>
        <taxon>Cytophagia</taxon>
        <taxon>Cytophagales</taxon>
        <taxon>Flammeovirgaceae</taxon>
        <taxon>Flammeovirga</taxon>
    </lineage>
</organism>
<dbReference type="PANTHER" id="PTHR30273">
    <property type="entry name" value="PERIPLASMIC SIGNAL SENSOR AND SIGMA FACTOR ACTIVATOR FECR-RELATED"/>
    <property type="match status" value="1"/>
</dbReference>
<dbReference type="GO" id="GO:0016989">
    <property type="term" value="F:sigma factor antagonist activity"/>
    <property type="evidence" value="ECO:0007669"/>
    <property type="project" value="TreeGrafter"/>
</dbReference>
<dbReference type="Gene3D" id="3.55.50.30">
    <property type="match status" value="1"/>
</dbReference>
<name>A0AAX1N9S6_9BACT</name>
<dbReference type="RefSeq" id="WP_169663771.1">
    <property type="nucleotide sequence ID" value="NZ_CP076133.1"/>
</dbReference>
<dbReference type="KEGG" id="fya:KMW28_25690"/>
<dbReference type="Pfam" id="PF04773">
    <property type="entry name" value="FecR"/>
    <property type="match status" value="1"/>
</dbReference>